<dbReference type="InterPro" id="IPR020846">
    <property type="entry name" value="MFS_dom"/>
</dbReference>
<organism evidence="11 12">
    <name type="scientific">Streptomyces typhae</name>
    <dbReference type="NCBI Taxonomy" id="2681492"/>
    <lineage>
        <taxon>Bacteria</taxon>
        <taxon>Bacillati</taxon>
        <taxon>Actinomycetota</taxon>
        <taxon>Actinomycetes</taxon>
        <taxon>Kitasatosporales</taxon>
        <taxon>Streptomycetaceae</taxon>
        <taxon>Streptomyces</taxon>
    </lineage>
</organism>
<dbReference type="InterPro" id="IPR004812">
    <property type="entry name" value="Efflux_drug-R_Bcr/CmlA"/>
</dbReference>
<sequence>MTVSTESTSPSPSSSSSSSSSSSRNRAGRLVVVLGGLSAVSPFATDMYAPGFPEIAASFGTTGSAVQLSLTACLVGLAVGQLVLGPLSDAWGRRRLLLAGSALFSVLSLVCALAPSVVVFDVARLLQGFAGGAGLVVGRAVVSDRFTGTQAARRLATLSVIAMTAPVLAPVAGGLILGVGSWRLVFVTLSAMGLVLSAAVWAWVPESLPAERRGTGGVRAVFAAMGVLLRRRELIGQLLVLGCGLAAVFAYITGSPFVFQDGYGLSPTGYGLVFASNAVGTVAAGMLFGRLAGRVRLMSLLAAGVTITVASMTTLALLLAVGISTLPATWACLFGLTSGFGLLLPASTTLVLAIGADAPGAASGLLGGTQFVLGAAAAPLPGALGGTTAMSTAVVVLGFVLLSATALVTLAHPGRGPAGRGGARSRSTSGEEATPGRR</sequence>
<dbReference type="PANTHER" id="PTHR23502">
    <property type="entry name" value="MAJOR FACILITATOR SUPERFAMILY"/>
    <property type="match status" value="1"/>
</dbReference>
<dbReference type="CDD" id="cd17320">
    <property type="entry name" value="MFS_MdfA_MDR_like"/>
    <property type="match status" value="1"/>
</dbReference>
<evidence type="ECO:0000256" key="7">
    <source>
        <dbReference type="ARBA" id="ARBA00023136"/>
    </source>
</evidence>
<keyword evidence="4" id="KW-1003">Cell membrane</keyword>
<keyword evidence="5 9" id="KW-0812">Transmembrane</keyword>
<evidence type="ECO:0000256" key="8">
    <source>
        <dbReference type="SAM" id="MobiDB-lite"/>
    </source>
</evidence>
<feature type="transmembrane region" description="Helical" evidence="9">
    <location>
        <begin position="125"/>
        <end position="143"/>
    </location>
</feature>
<dbReference type="GO" id="GO:1990961">
    <property type="term" value="P:xenobiotic detoxification by transmembrane export across the plasma membrane"/>
    <property type="evidence" value="ECO:0007669"/>
    <property type="project" value="InterPro"/>
</dbReference>
<dbReference type="GO" id="GO:0005886">
    <property type="term" value="C:plasma membrane"/>
    <property type="evidence" value="ECO:0007669"/>
    <property type="project" value="UniProtKB-SubCell"/>
</dbReference>
<evidence type="ECO:0000256" key="9">
    <source>
        <dbReference type="SAM" id="Phobius"/>
    </source>
</evidence>
<evidence type="ECO:0000256" key="2">
    <source>
        <dbReference type="ARBA" id="ARBA00006236"/>
    </source>
</evidence>
<protein>
    <submittedName>
        <fullName evidence="11">Bcr/CflA family efflux MFS transporter</fullName>
    </submittedName>
</protein>
<keyword evidence="3" id="KW-0813">Transport</keyword>
<dbReference type="Pfam" id="PF07690">
    <property type="entry name" value="MFS_1"/>
    <property type="match status" value="1"/>
</dbReference>
<evidence type="ECO:0000256" key="5">
    <source>
        <dbReference type="ARBA" id="ARBA00022692"/>
    </source>
</evidence>
<dbReference type="GO" id="GO:0042910">
    <property type="term" value="F:xenobiotic transmembrane transporter activity"/>
    <property type="evidence" value="ECO:0007669"/>
    <property type="project" value="InterPro"/>
</dbReference>
<dbReference type="InterPro" id="IPR005829">
    <property type="entry name" value="Sugar_transporter_CS"/>
</dbReference>
<accession>A0A6L6WST3</accession>
<feature type="region of interest" description="Disordered" evidence="8">
    <location>
        <begin position="1"/>
        <end position="23"/>
    </location>
</feature>
<evidence type="ECO:0000256" key="1">
    <source>
        <dbReference type="ARBA" id="ARBA00004651"/>
    </source>
</evidence>
<keyword evidence="7 9" id="KW-0472">Membrane</keyword>
<feature type="transmembrane region" description="Helical" evidence="9">
    <location>
        <begin position="96"/>
        <end position="119"/>
    </location>
</feature>
<feature type="transmembrane region" description="Helical" evidence="9">
    <location>
        <begin position="300"/>
        <end position="322"/>
    </location>
</feature>
<dbReference type="PROSITE" id="PS50850">
    <property type="entry name" value="MFS"/>
    <property type="match status" value="1"/>
</dbReference>
<dbReference type="PROSITE" id="PS00216">
    <property type="entry name" value="SUGAR_TRANSPORT_1"/>
    <property type="match status" value="1"/>
</dbReference>
<gene>
    <name evidence="11" type="ORF">GPA10_11260</name>
</gene>
<feature type="transmembrane region" description="Helical" evidence="9">
    <location>
        <begin position="390"/>
        <end position="411"/>
    </location>
</feature>
<feature type="transmembrane region" description="Helical" evidence="9">
    <location>
        <begin position="365"/>
        <end position="384"/>
    </location>
</feature>
<dbReference type="SUPFAM" id="SSF103473">
    <property type="entry name" value="MFS general substrate transporter"/>
    <property type="match status" value="1"/>
</dbReference>
<evidence type="ECO:0000313" key="12">
    <source>
        <dbReference type="Proteomes" id="UP000483802"/>
    </source>
</evidence>
<feature type="transmembrane region" description="Helical" evidence="9">
    <location>
        <begin position="65"/>
        <end position="84"/>
    </location>
</feature>
<dbReference type="InterPro" id="IPR036259">
    <property type="entry name" value="MFS_trans_sf"/>
</dbReference>
<comment type="subcellular location">
    <subcellularLocation>
        <location evidence="1">Cell membrane</location>
        <topology evidence="1">Multi-pass membrane protein</topology>
    </subcellularLocation>
</comment>
<name>A0A6L6WST3_9ACTN</name>
<evidence type="ECO:0000256" key="6">
    <source>
        <dbReference type="ARBA" id="ARBA00022989"/>
    </source>
</evidence>
<reference evidence="11 12" key="1">
    <citation type="submission" date="2019-11" db="EMBL/GenBank/DDBJ databases">
        <title>Streptomyces typhae sp. nov., a novel endophytic actinomycete isolated from the root of cattail pollen (Typha angustifolia L.).</title>
        <authorList>
            <person name="Peng C."/>
        </authorList>
    </citation>
    <scope>NUCLEOTIDE SEQUENCE [LARGE SCALE GENOMIC DNA]</scope>
    <source>
        <strain evidence="12">p1417</strain>
    </source>
</reference>
<dbReference type="Gene3D" id="1.20.1720.10">
    <property type="entry name" value="Multidrug resistance protein D"/>
    <property type="match status" value="1"/>
</dbReference>
<dbReference type="Proteomes" id="UP000483802">
    <property type="component" value="Unassembled WGS sequence"/>
</dbReference>
<feature type="transmembrane region" description="Helical" evidence="9">
    <location>
        <begin position="155"/>
        <end position="178"/>
    </location>
</feature>
<dbReference type="PANTHER" id="PTHR23502:SF132">
    <property type="entry name" value="POLYAMINE TRANSPORTER 2-RELATED"/>
    <property type="match status" value="1"/>
</dbReference>
<dbReference type="EMBL" id="WPNZ01000005">
    <property type="protein sequence ID" value="MVO85315.1"/>
    <property type="molecule type" value="Genomic_DNA"/>
</dbReference>
<dbReference type="NCBIfam" id="TIGR00710">
    <property type="entry name" value="efflux_Bcr_CflA"/>
    <property type="match status" value="1"/>
</dbReference>
<evidence type="ECO:0000313" key="11">
    <source>
        <dbReference type="EMBL" id="MVO85315.1"/>
    </source>
</evidence>
<keyword evidence="6 9" id="KW-1133">Transmembrane helix</keyword>
<evidence type="ECO:0000256" key="4">
    <source>
        <dbReference type="ARBA" id="ARBA00022475"/>
    </source>
</evidence>
<evidence type="ECO:0000259" key="10">
    <source>
        <dbReference type="PROSITE" id="PS50850"/>
    </source>
</evidence>
<feature type="transmembrane region" description="Helical" evidence="9">
    <location>
        <begin position="328"/>
        <end position="353"/>
    </location>
</feature>
<dbReference type="AlphaFoldDB" id="A0A6L6WST3"/>
<feature type="transmembrane region" description="Helical" evidence="9">
    <location>
        <begin position="270"/>
        <end position="288"/>
    </location>
</feature>
<comment type="caution">
    <text evidence="11">The sequence shown here is derived from an EMBL/GenBank/DDBJ whole genome shotgun (WGS) entry which is preliminary data.</text>
</comment>
<dbReference type="InterPro" id="IPR011701">
    <property type="entry name" value="MFS"/>
</dbReference>
<feature type="transmembrane region" description="Helical" evidence="9">
    <location>
        <begin position="238"/>
        <end position="258"/>
    </location>
</feature>
<feature type="region of interest" description="Disordered" evidence="8">
    <location>
        <begin position="415"/>
        <end position="438"/>
    </location>
</feature>
<comment type="similarity">
    <text evidence="2">Belongs to the major facilitator superfamily. Bcr/CmlA family.</text>
</comment>
<feature type="transmembrane region" description="Helical" evidence="9">
    <location>
        <begin position="184"/>
        <end position="204"/>
    </location>
</feature>
<keyword evidence="12" id="KW-1185">Reference proteome</keyword>
<feature type="domain" description="Major facilitator superfamily (MFS) profile" evidence="10">
    <location>
        <begin position="30"/>
        <end position="416"/>
    </location>
</feature>
<evidence type="ECO:0000256" key="3">
    <source>
        <dbReference type="ARBA" id="ARBA00022448"/>
    </source>
</evidence>
<feature type="transmembrane region" description="Helical" evidence="9">
    <location>
        <begin position="27"/>
        <end position="45"/>
    </location>
</feature>
<proteinExistence type="inferred from homology"/>